<evidence type="ECO:0000313" key="1">
    <source>
        <dbReference type="EMBL" id="KAJ8034903.1"/>
    </source>
</evidence>
<accession>A0A9Q1H6T8</accession>
<dbReference type="EMBL" id="JAIZAY010000010">
    <property type="protein sequence ID" value="KAJ8034903.1"/>
    <property type="molecule type" value="Genomic_DNA"/>
</dbReference>
<protein>
    <submittedName>
        <fullName evidence="1">Uncharacterized protein</fullName>
    </submittedName>
</protein>
<gene>
    <name evidence="1" type="ORF">HOLleu_21925</name>
</gene>
<keyword evidence="2" id="KW-1185">Reference proteome</keyword>
<sequence>MASIGVGRGGTGGGGKAQEAVVLPVAKFSNFFGKHVVGIGLVGTIKCVIPTLAGGSARMICATGVQTSLRRVTAA</sequence>
<dbReference type="AlphaFoldDB" id="A0A9Q1H6T8"/>
<proteinExistence type="predicted"/>
<comment type="caution">
    <text evidence="1">The sequence shown here is derived from an EMBL/GenBank/DDBJ whole genome shotgun (WGS) entry which is preliminary data.</text>
</comment>
<dbReference type="Proteomes" id="UP001152320">
    <property type="component" value="Chromosome 10"/>
</dbReference>
<reference evidence="1" key="1">
    <citation type="submission" date="2021-10" db="EMBL/GenBank/DDBJ databases">
        <title>Tropical sea cucumber genome reveals ecological adaptation and Cuvierian tubules defense mechanism.</title>
        <authorList>
            <person name="Chen T."/>
        </authorList>
    </citation>
    <scope>NUCLEOTIDE SEQUENCE</scope>
    <source>
        <strain evidence="1">Nanhai2018</strain>
        <tissue evidence="1">Muscle</tissue>
    </source>
</reference>
<evidence type="ECO:0000313" key="2">
    <source>
        <dbReference type="Proteomes" id="UP001152320"/>
    </source>
</evidence>
<name>A0A9Q1H6T8_HOLLE</name>
<organism evidence="1 2">
    <name type="scientific">Holothuria leucospilota</name>
    <name type="common">Black long sea cucumber</name>
    <name type="synonym">Mertensiothuria leucospilota</name>
    <dbReference type="NCBI Taxonomy" id="206669"/>
    <lineage>
        <taxon>Eukaryota</taxon>
        <taxon>Metazoa</taxon>
        <taxon>Echinodermata</taxon>
        <taxon>Eleutherozoa</taxon>
        <taxon>Echinozoa</taxon>
        <taxon>Holothuroidea</taxon>
        <taxon>Aspidochirotacea</taxon>
        <taxon>Aspidochirotida</taxon>
        <taxon>Holothuriidae</taxon>
        <taxon>Holothuria</taxon>
    </lineage>
</organism>